<evidence type="ECO:0000313" key="9">
    <source>
        <dbReference type="Proteomes" id="UP000504635"/>
    </source>
</evidence>
<proteinExistence type="inferred from homology"/>
<evidence type="ECO:0000256" key="7">
    <source>
        <dbReference type="ARBA" id="ARBA00023242"/>
    </source>
</evidence>
<dbReference type="GO" id="GO:0016787">
    <property type="term" value="F:hydrolase activity"/>
    <property type="evidence" value="ECO:0007669"/>
    <property type="project" value="UniProtKB-KW"/>
</dbReference>
<gene>
    <name evidence="10" type="primary">LOC115886801</name>
</gene>
<organism evidence="9 10">
    <name type="scientific">Sitophilus oryzae</name>
    <name type="common">Rice weevil</name>
    <name type="synonym">Curculio oryzae</name>
    <dbReference type="NCBI Taxonomy" id="7048"/>
    <lineage>
        <taxon>Eukaryota</taxon>
        <taxon>Metazoa</taxon>
        <taxon>Ecdysozoa</taxon>
        <taxon>Arthropoda</taxon>
        <taxon>Hexapoda</taxon>
        <taxon>Insecta</taxon>
        <taxon>Pterygota</taxon>
        <taxon>Neoptera</taxon>
        <taxon>Endopterygota</taxon>
        <taxon>Coleoptera</taxon>
        <taxon>Polyphaga</taxon>
        <taxon>Cucujiformia</taxon>
        <taxon>Curculionidae</taxon>
        <taxon>Dryophthorinae</taxon>
        <taxon>Sitophilus</taxon>
    </lineage>
</organism>
<dbReference type="PANTHER" id="PTHR22930">
    <property type="match status" value="1"/>
</dbReference>
<dbReference type="KEGG" id="soy:115886801"/>
<evidence type="ECO:0000256" key="4">
    <source>
        <dbReference type="ARBA" id="ARBA00022722"/>
    </source>
</evidence>
<keyword evidence="7" id="KW-0539">Nucleus</keyword>
<evidence type="ECO:0000256" key="3">
    <source>
        <dbReference type="ARBA" id="ARBA00006958"/>
    </source>
</evidence>
<evidence type="ECO:0000256" key="6">
    <source>
        <dbReference type="ARBA" id="ARBA00022801"/>
    </source>
</evidence>
<dbReference type="GeneID" id="115886801"/>
<comment type="subcellular location">
    <subcellularLocation>
        <location evidence="2">Nucleus</location>
    </subcellularLocation>
</comment>
<evidence type="ECO:0000256" key="1">
    <source>
        <dbReference type="ARBA" id="ARBA00001968"/>
    </source>
</evidence>
<reference evidence="10" key="1">
    <citation type="submission" date="2025-08" db="UniProtKB">
        <authorList>
            <consortium name="RefSeq"/>
        </authorList>
    </citation>
    <scope>IDENTIFICATION</scope>
    <source>
        <tissue evidence="10">Gonads</tissue>
    </source>
</reference>
<dbReference type="InterPro" id="IPR045249">
    <property type="entry name" value="HARBI1-like"/>
</dbReference>
<keyword evidence="9" id="KW-1185">Reference proteome</keyword>
<dbReference type="Pfam" id="PF13359">
    <property type="entry name" value="DDE_Tnp_4"/>
    <property type="match status" value="1"/>
</dbReference>
<name>A0A6J2YEV5_SITOR</name>
<sequence length="427" mass="48432">MTSNVEDVILAAAACVILCRRRVKSKRRFWVRPSLRTRGTYSGTTLLKDLAMDDIHPLTGEIKCDGSFKNFLRMTSSDFEYLINQIGHKIGKKDTTFRDAIPVKERLAVTLRFLASGDSYQSLSYLFKFSKQSISNIVPEVCDALIDCLSDKIKVPKYQEEWLQIVDDFNQKWNYPHCCGSMDGKHICLQAPMNSGSDYFNYKGFFSIVLLAIVDANYCFTYVNVGCQGRLSDGGVYANTTFKHLLETSSLNLPPMKVLPGRTSPSPFVFLGDEAFALQPHIMTPFPGTQQKGSQGRIYNYRHSRARRVVENSFGILSAVFRVLRKPMLLEPERAEKIVLGCCYLHNFLRKGQSSSSYCPPGTFDSEDTFTGELIPGTWRVEGQPNGTLLRLKRIPRKPSVLGKEIREEFSMFFTSEEGKVPWQNNY</sequence>
<dbReference type="PANTHER" id="PTHR22930:SF269">
    <property type="entry name" value="NUCLEASE HARBI1-LIKE PROTEIN"/>
    <property type="match status" value="1"/>
</dbReference>
<dbReference type="OrthoDB" id="8189124at2759"/>
<evidence type="ECO:0000259" key="8">
    <source>
        <dbReference type="Pfam" id="PF13359"/>
    </source>
</evidence>
<dbReference type="GO" id="GO:0004518">
    <property type="term" value="F:nuclease activity"/>
    <property type="evidence" value="ECO:0007669"/>
    <property type="project" value="UniProtKB-KW"/>
</dbReference>
<dbReference type="InterPro" id="IPR027806">
    <property type="entry name" value="HARBI1_dom"/>
</dbReference>
<evidence type="ECO:0000256" key="5">
    <source>
        <dbReference type="ARBA" id="ARBA00022723"/>
    </source>
</evidence>
<evidence type="ECO:0000256" key="2">
    <source>
        <dbReference type="ARBA" id="ARBA00004123"/>
    </source>
</evidence>
<comment type="similarity">
    <text evidence="3">Belongs to the HARBI1 family.</text>
</comment>
<dbReference type="AlphaFoldDB" id="A0A6J2YEV5"/>
<keyword evidence="4" id="KW-0540">Nuclease</keyword>
<dbReference type="GO" id="GO:0005634">
    <property type="term" value="C:nucleus"/>
    <property type="evidence" value="ECO:0007669"/>
    <property type="project" value="UniProtKB-SubCell"/>
</dbReference>
<keyword evidence="6" id="KW-0378">Hydrolase</keyword>
<comment type="cofactor">
    <cofactor evidence="1">
        <name>a divalent metal cation</name>
        <dbReference type="ChEBI" id="CHEBI:60240"/>
    </cofactor>
</comment>
<dbReference type="GO" id="GO:0046872">
    <property type="term" value="F:metal ion binding"/>
    <property type="evidence" value="ECO:0007669"/>
    <property type="project" value="UniProtKB-KW"/>
</dbReference>
<accession>A0A6J2YEV5</accession>
<dbReference type="FunCoup" id="A0A6J2YEV5">
    <property type="interactions" value="1"/>
</dbReference>
<dbReference type="Proteomes" id="UP000504635">
    <property type="component" value="Unplaced"/>
</dbReference>
<dbReference type="InParanoid" id="A0A6J2YEV5"/>
<protein>
    <submittedName>
        <fullName evidence="10">Nuclease HARBI1</fullName>
    </submittedName>
</protein>
<dbReference type="RefSeq" id="XP_030761952.1">
    <property type="nucleotide sequence ID" value="XM_030906092.1"/>
</dbReference>
<keyword evidence="5" id="KW-0479">Metal-binding</keyword>
<evidence type="ECO:0000313" key="10">
    <source>
        <dbReference type="RefSeq" id="XP_030761952.1"/>
    </source>
</evidence>
<feature type="domain" description="DDE Tnp4" evidence="8">
    <location>
        <begin position="182"/>
        <end position="347"/>
    </location>
</feature>